<evidence type="ECO:0000313" key="2">
    <source>
        <dbReference type="Proteomes" id="UP001183246"/>
    </source>
</evidence>
<comment type="caution">
    <text evidence="1">The sequence shown here is derived from an EMBL/GenBank/DDBJ whole genome shotgun (WGS) entry which is preliminary data.</text>
</comment>
<organism evidence="1 2">
    <name type="scientific">Streptomyces litchfieldiae</name>
    <dbReference type="NCBI Taxonomy" id="3075543"/>
    <lineage>
        <taxon>Bacteria</taxon>
        <taxon>Bacillati</taxon>
        <taxon>Actinomycetota</taxon>
        <taxon>Actinomycetes</taxon>
        <taxon>Kitasatosporales</taxon>
        <taxon>Streptomycetaceae</taxon>
        <taxon>Streptomyces</taxon>
    </lineage>
</organism>
<keyword evidence="2" id="KW-1185">Reference proteome</keyword>
<dbReference type="RefSeq" id="WP_311708691.1">
    <property type="nucleotide sequence ID" value="NZ_JAVREL010000034.1"/>
</dbReference>
<protein>
    <submittedName>
        <fullName evidence="1">Uncharacterized protein</fullName>
    </submittedName>
</protein>
<dbReference type="Proteomes" id="UP001183246">
    <property type="component" value="Unassembled WGS sequence"/>
</dbReference>
<gene>
    <name evidence="1" type="ORF">RM590_34095</name>
</gene>
<dbReference type="EMBL" id="JAVREL010000034">
    <property type="protein sequence ID" value="MDT0347564.1"/>
    <property type="molecule type" value="Genomic_DNA"/>
</dbReference>
<accession>A0ABU2N2N5</accession>
<sequence length="179" mass="19127">MESGDILGEQLPAADGPQVKLVLPDGQELYAVVRRRRLEPGPGDGGWWYLVSVPLWGAARLSDGRVLAEPVPVEVWAPAHVCTPLAGQDYGEVPTDRPDRTPRWLLEEATVGGEGNDVLVVHRGDCAAPAGTTRAAAAEAVRRAAAPCRARRAGRLPRVGEFWRTAGGADGCGRRCRYG</sequence>
<reference evidence="2" key="1">
    <citation type="submission" date="2023-07" db="EMBL/GenBank/DDBJ databases">
        <title>30 novel species of actinomycetes from the DSMZ collection.</title>
        <authorList>
            <person name="Nouioui I."/>
        </authorList>
    </citation>
    <scope>NUCLEOTIDE SEQUENCE [LARGE SCALE GENOMIC DNA]</scope>
    <source>
        <strain evidence="2">DSM 44938</strain>
    </source>
</reference>
<name>A0ABU2N2N5_9ACTN</name>
<evidence type="ECO:0000313" key="1">
    <source>
        <dbReference type="EMBL" id="MDT0347564.1"/>
    </source>
</evidence>
<proteinExistence type="predicted"/>